<accession>A0A0F9TCU6</accession>
<comment type="caution">
    <text evidence="1">The sequence shown here is derived from an EMBL/GenBank/DDBJ whole genome shotgun (WGS) entry which is preliminary data.</text>
</comment>
<name>A0A0F9TCU6_9ZZZZ</name>
<gene>
    <name evidence="1" type="ORF">LCGC14_0363830</name>
</gene>
<sequence length="69" mass="7371">MGDYFAGVGRTNRGRGGIMTVLKLVAVTNPGLRRPTRGVARLLPHHRDVGVTFPETTQATEGLGLSANR</sequence>
<organism evidence="1">
    <name type="scientific">marine sediment metagenome</name>
    <dbReference type="NCBI Taxonomy" id="412755"/>
    <lineage>
        <taxon>unclassified sequences</taxon>
        <taxon>metagenomes</taxon>
        <taxon>ecological metagenomes</taxon>
    </lineage>
</organism>
<protein>
    <submittedName>
        <fullName evidence="1">Uncharacterized protein</fullName>
    </submittedName>
</protein>
<evidence type="ECO:0000313" key="1">
    <source>
        <dbReference type="EMBL" id="KKN77044.1"/>
    </source>
</evidence>
<dbReference type="EMBL" id="LAZR01000285">
    <property type="protein sequence ID" value="KKN77044.1"/>
    <property type="molecule type" value="Genomic_DNA"/>
</dbReference>
<proteinExistence type="predicted"/>
<reference evidence="1" key="1">
    <citation type="journal article" date="2015" name="Nature">
        <title>Complex archaea that bridge the gap between prokaryotes and eukaryotes.</title>
        <authorList>
            <person name="Spang A."/>
            <person name="Saw J.H."/>
            <person name="Jorgensen S.L."/>
            <person name="Zaremba-Niedzwiedzka K."/>
            <person name="Martijn J."/>
            <person name="Lind A.E."/>
            <person name="van Eijk R."/>
            <person name="Schleper C."/>
            <person name="Guy L."/>
            <person name="Ettema T.J."/>
        </authorList>
    </citation>
    <scope>NUCLEOTIDE SEQUENCE</scope>
</reference>
<dbReference type="AlphaFoldDB" id="A0A0F9TCU6"/>